<evidence type="ECO:0000313" key="2">
    <source>
        <dbReference type="Proteomes" id="UP001279734"/>
    </source>
</evidence>
<gene>
    <name evidence="1" type="ORF">Nepgr_029777</name>
</gene>
<evidence type="ECO:0000313" key="1">
    <source>
        <dbReference type="EMBL" id="GMH27934.1"/>
    </source>
</evidence>
<dbReference type="Proteomes" id="UP001279734">
    <property type="component" value="Unassembled WGS sequence"/>
</dbReference>
<keyword evidence="2" id="KW-1185">Reference proteome</keyword>
<name>A0AAD3TF07_NEPGR</name>
<organism evidence="1 2">
    <name type="scientific">Nepenthes gracilis</name>
    <name type="common">Slender pitcher plant</name>
    <dbReference type="NCBI Taxonomy" id="150966"/>
    <lineage>
        <taxon>Eukaryota</taxon>
        <taxon>Viridiplantae</taxon>
        <taxon>Streptophyta</taxon>
        <taxon>Embryophyta</taxon>
        <taxon>Tracheophyta</taxon>
        <taxon>Spermatophyta</taxon>
        <taxon>Magnoliopsida</taxon>
        <taxon>eudicotyledons</taxon>
        <taxon>Gunneridae</taxon>
        <taxon>Pentapetalae</taxon>
        <taxon>Caryophyllales</taxon>
        <taxon>Nepenthaceae</taxon>
        <taxon>Nepenthes</taxon>
    </lineage>
</organism>
<sequence>MNWSTFWRFKSARLCLKQPQFHMRENKIETLLPHVSSSSSPSSYPTSSPLSPAIQKHNTLFMQKTISQASIIQSRDELEHFLEIQVSKIVFEAATVSHERKQN</sequence>
<dbReference type="EMBL" id="BSYO01000033">
    <property type="protein sequence ID" value="GMH27934.1"/>
    <property type="molecule type" value="Genomic_DNA"/>
</dbReference>
<accession>A0AAD3TF07</accession>
<reference evidence="1" key="1">
    <citation type="submission" date="2023-05" db="EMBL/GenBank/DDBJ databases">
        <title>Nepenthes gracilis genome sequencing.</title>
        <authorList>
            <person name="Fukushima K."/>
        </authorList>
    </citation>
    <scope>NUCLEOTIDE SEQUENCE</scope>
    <source>
        <strain evidence="1">SING2019-196</strain>
    </source>
</reference>
<comment type="caution">
    <text evidence="1">The sequence shown here is derived from an EMBL/GenBank/DDBJ whole genome shotgun (WGS) entry which is preliminary data.</text>
</comment>
<dbReference type="AlphaFoldDB" id="A0AAD3TF07"/>
<protein>
    <submittedName>
        <fullName evidence="1">Uncharacterized protein</fullName>
    </submittedName>
</protein>
<proteinExistence type="predicted"/>